<name>A0A0H2R5H3_9AGAM</name>
<dbReference type="PANTHER" id="PTHR44196:SF1">
    <property type="entry name" value="DEHYDROGENASE_REDUCTASE SDR FAMILY MEMBER 7B"/>
    <property type="match status" value="1"/>
</dbReference>
<accession>A0A0H2R5H3</accession>
<evidence type="ECO:0000256" key="2">
    <source>
        <dbReference type="ARBA" id="ARBA00023002"/>
    </source>
</evidence>
<evidence type="ECO:0000256" key="1">
    <source>
        <dbReference type="ARBA" id="ARBA00006484"/>
    </source>
</evidence>
<dbReference type="InParanoid" id="A0A0H2R5H3"/>
<dbReference type="SMART" id="SM00822">
    <property type="entry name" value="PKS_KR"/>
    <property type="match status" value="1"/>
</dbReference>
<dbReference type="Proteomes" id="UP000053477">
    <property type="component" value="Unassembled WGS sequence"/>
</dbReference>
<reference evidence="4 5" key="1">
    <citation type="submission" date="2015-04" db="EMBL/GenBank/DDBJ databases">
        <title>Complete genome sequence of Schizopora paradoxa KUC8140, a cosmopolitan wood degrader in East Asia.</title>
        <authorList>
            <consortium name="DOE Joint Genome Institute"/>
            <person name="Min B."/>
            <person name="Park H."/>
            <person name="Jang Y."/>
            <person name="Kim J.-J."/>
            <person name="Kim K.H."/>
            <person name="Pangilinan J."/>
            <person name="Lipzen A."/>
            <person name="Riley R."/>
            <person name="Grigoriev I.V."/>
            <person name="Spatafora J.W."/>
            <person name="Choi I.-G."/>
        </authorList>
    </citation>
    <scope>NUCLEOTIDE SEQUENCE [LARGE SCALE GENOMIC DNA]</scope>
    <source>
        <strain evidence="4 5">KUC8140</strain>
    </source>
</reference>
<protein>
    <submittedName>
        <fullName evidence="4">NAD-P-binding protein</fullName>
    </submittedName>
</protein>
<dbReference type="PRINTS" id="PR00081">
    <property type="entry name" value="GDHRDH"/>
</dbReference>
<dbReference type="STRING" id="27342.A0A0H2R5H3"/>
<organism evidence="4 5">
    <name type="scientific">Schizopora paradoxa</name>
    <dbReference type="NCBI Taxonomy" id="27342"/>
    <lineage>
        <taxon>Eukaryota</taxon>
        <taxon>Fungi</taxon>
        <taxon>Dikarya</taxon>
        <taxon>Basidiomycota</taxon>
        <taxon>Agaricomycotina</taxon>
        <taxon>Agaricomycetes</taxon>
        <taxon>Hymenochaetales</taxon>
        <taxon>Schizoporaceae</taxon>
        <taxon>Schizopora</taxon>
    </lineage>
</organism>
<keyword evidence="2" id="KW-0560">Oxidoreductase</keyword>
<evidence type="ECO:0000313" key="5">
    <source>
        <dbReference type="Proteomes" id="UP000053477"/>
    </source>
</evidence>
<gene>
    <name evidence="4" type="ORF">SCHPADRAFT_837215</name>
</gene>
<comment type="similarity">
    <text evidence="1">Belongs to the short-chain dehydrogenases/reductases (SDR) family.</text>
</comment>
<dbReference type="PANTHER" id="PTHR44196">
    <property type="entry name" value="DEHYDROGENASE/REDUCTASE SDR FAMILY MEMBER 7B"/>
    <property type="match status" value="1"/>
</dbReference>
<dbReference type="Pfam" id="PF00106">
    <property type="entry name" value="adh_short"/>
    <property type="match status" value="1"/>
</dbReference>
<proteinExistence type="inferred from homology"/>
<sequence length="289" mass="31918">MAQLEDLPVTKHHNVYPGIDPRPFISAQTYKDKVVVISGASRGIGEEIAITYARCGATLSLLARSKEALLGVKQSILNEVPKAQIEIFAADVTDCDAIEKAVEGTVKRFGRIDIVIPNAGKCDAWDKPFSQKDPKEWWRTVEVNLRGVYNLAHYSLPHLEKIGGYLLVVSSIGAQSRIPYSSPYCLSKHALNRFVEFVTIEHPNVKAFSFHPGGVRTELALASSVMDDKLNDPPGLAAGTILQLTSGRFDWLSSRYVSANWDLDEVEKTWKKSIIDQNGLISKLSIPVN</sequence>
<evidence type="ECO:0000259" key="3">
    <source>
        <dbReference type="SMART" id="SM00822"/>
    </source>
</evidence>
<dbReference type="SUPFAM" id="SSF51735">
    <property type="entry name" value="NAD(P)-binding Rossmann-fold domains"/>
    <property type="match status" value="1"/>
</dbReference>
<keyword evidence="5" id="KW-1185">Reference proteome</keyword>
<feature type="domain" description="Ketoreductase" evidence="3">
    <location>
        <begin position="33"/>
        <end position="218"/>
    </location>
</feature>
<dbReference type="InterPro" id="IPR036291">
    <property type="entry name" value="NAD(P)-bd_dom_sf"/>
</dbReference>
<dbReference type="GO" id="GO:0016020">
    <property type="term" value="C:membrane"/>
    <property type="evidence" value="ECO:0007669"/>
    <property type="project" value="TreeGrafter"/>
</dbReference>
<dbReference type="GO" id="GO:0016491">
    <property type="term" value="F:oxidoreductase activity"/>
    <property type="evidence" value="ECO:0007669"/>
    <property type="project" value="UniProtKB-KW"/>
</dbReference>
<dbReference type="OrthoDB" id="1933717at2759"/>
<dbReference type="Gene3D" id="3.40.50.720">
    <property type="entry name" value="NAD(P)-binding Rossmann-like Domain"/>
    <property type="match status" value="1"/>
</dbReference>
<dbReference type="CDD" id="cd05233">
    <property type="entry name" value="SDR_c"/>
    <property type="match status" value="1"/>
</dbReference>
<dbReference type="InterPro" id="IPR057326">
    <property type="entry name" value="KR_dom"/>
</dbReference>
<evidence type="ECO:0000313" key="4">
    <source>
        <dbReference type="EMBL" id="KLO07035.1"/>
    </source>
</evidence>
<dbReference type="AlphaFoldDB" id="A0A0H2R5H3"/>
<dbReference type="EMBL" id="KQ086165">
    <property type="protein sequence ID" value="KLO07035.1"/>
    <property type="molecule type" value="Genomic_DNA"/>
</dbReference>
<dbReference type="InterPro" id="IPR002347">
    <property type="entry name" value="SDR_fam"/>
</dbReference>